<reference evidence="2 3" key="1">
    <citation type="submission" date="2016-12" db="EMBL/GenBank/DDBJ databases">
        <title>The whole genome sequencing and assembly of Bacillus cohnii DSM 6307T strain.</title>
        <authorList>
            <person name="Lee Y.-J."/>
            <person name="Yi H."/>
            <person name="Bahn Y.-S."/>
            <person name="Kim J.F."/>
            <person name="Lee D.-W."/>
        </authorList>
    </citation>
    <scope>NUCLEOTIDE SEQUENCE [LARGE SCALE GENOMIC DNA]</scope>
    <source>
        <strain evidence="2 3">DSM 6307</strain>
    </source>
</reference>
<keyword evidence="3" id="KW-1185">Reference proteome</keyword>
<evidence type="ECO:0000256" key="1">
    <source>
        <dbReference type="SAM" id="Phobius"/>
    </source>
</evidence>
<sequence>MEEQLEVKRMRLIELLTLNALYIFLFGLFVLTNIIWLNTNSLKHTFIVTAIILIIHSTVRLLQRDKTVSIIPIFTTVRKFERGIMGDDWDQEQKKAIVGNFFTAGLFLLQSSIVPPFQEPLTLEKEILASFFILFVILNILQFFRVRKIDNYVPKQNTTNSGNNAFILIFASIMIMYGAFAGMLLLFF</sequence>
<dbReference type="STRING" id="1314751.GCA_001591425_04660"/>
<proteinExistence type="predicted"/>
<dbReference type="Proteomes" id="UP000215224">
    <property type="component" value="Chromosome"/>
</dbReference>
<feature type="transmembrane region" description="Helical" evidence="1">
    <location>
        <begin position="127"/>
        <end position="144"/>
    </location>
</feature>
<evidence type="ECO:0000313" key="2">
    <source>
        <dbReference type="EMBL" id="AST93690.1"/>
    </source>
</evidence>
<organism evidence="2 3">
    <name type="scientific">Sutcliffiella cohnii</name>
    <dbReference type="NCBI Taxonomy" id="33932"/>
    <lineage>
        <taxon>Bacteria</taxon>
        <taxon>Bacillati</taxon>
        <taxon>Bacillota</taxon>
        <taxon>Bacilli</taxon>
        <taxon>Bacillales</taxon>
        <taxon>Bacillaceae</taxon>
        <taxon>Sutcliffiella</taxon>
    </lineage>
</organism>
<feature type="transmembrane region" description="Helical" evidence="1">
    <location>
        <begin position="12"/>
        <end position="36"/>
    </location>
</feature>
<dbReference type="EMBL" id="CP018866">
    <property type="protein sequence ID" value="AST93690.1"/>
    <property type="molecule type" value="Genomic_DNA"/>
</dbReference>
<feature type="transmembrane region" description="Helical" evidence="1">
    <location>
        <begin position="42"/>
        <end position="62"/>
    </location>
</feature>
<feature type="transmembrane region" description="Helical" evidence="1">
    <location>
        <begin position="165"/>
        <end position="187"/>
    </location>
</feature>
<evidence type="ECO:0000313" key="3">
    <source>
        <dbReference type="Proteomes" id="UP000215224"/>
    </source>
</evidence>
<keyword evidence="1" id="KW-1133">Transmembrane helix</keyword>
<dbReference type="RefSeq" id="WP_066421111.1">
    <property type="nucleotide sequence ID" value="NZ_CP018866.1"/>
</dbReference>
<keyword evidence="1" id="KW-0812">Transmembrane</keyword>
<name>A0A223KW74_9BACI</name>
<protein>
    <submittedName>
        <fullName evidence="2">Uncharacterized protein</fullName>
    </submittedName>
</protein>
<accession>A0A223KW74</accession>
<dbReference type="AlphaFoldDB" id="A0A223KW74"/>
<feature type="transmembrane region" description="Helical" evidence="1">
    <location>
        <begin position="97"/>
        <end position="115"/>
    </location>
</feature>
<dbReference type="KEGG" id="bcoh:BC6307_21675"/>
<gene>
    <name evidence="2" type="ORF">BC6307_21675</name>
</gene>
<keyword evidence="1" id="KW-0472">Membrane</keyword>